<organism evidence="1 2">
    <name type="scientific">Streptomyces lacrimifluminis</name>
    <dbReference type="NCBI Taxonomy" id="1500077"/>
    <lineage>
        <taxon>Bacteria</taxon>
        <taxon>Bacillati</taxon>
        <taxon>Actinomycetota</taxon>
        <taxon>Actinomycetes</taxon>
        <taxon>Kitasatosporales</taxon>
        <taxon>Streptomycetaceae</taxon>
        <taxon>Streptomyces</taxon>
    </lineage>
</organism>
<protein>
    <submittedName>
        <fullName evidence="1">Uncharacterized protein</fullName>
    </submittedName>
</protein>
<proteinExistence type="predicted"/>
<evidence type="ECO:0000313" key="1">
    <source>
        <dbReference type="EMBL" id="GGJ14777.1"/>
    </source>
</evidence>
<evidence type="ECO:0000313" key="2">
    <source>
        <dbReference type="Proteomes" id="UP000625682"/>
    </source>
</evidence>
<dbReference type="AlphaFoldDB" id="A0A917KIE1"/>
<dbReference type="RefSeq" id="WP_189145895.1">
    <property type="nucleotide sequence ID" value="NZ_BAABER010000006.1"/>
</dbReference>
<dbReference type="EMBL" id="BMMU01000002">
    <property type="protein sequence ID" value="GGJ14777.1"/>
    <property type="molecule type" value="Genomic_DNA"/>
</dbReference>
<reference evidence="1" key="2">
    <citation type="submission" date="2020-09" db="EMBL/GenBank/DDBJ databases">
        <authorList>
            <person name="Sun Q."/>
            <person name="Zhou Y."/>
        </authorList>
    </citation>
    <scope>NUCLEOTIDE SEQUENCE</scope>
    <source>
        <strain evidence="1">CGMCC 4.7272</strain>
    </source>
</reference>
<name>A0A917KIE1_9ACTN</name>
<gene>
    <name evidence="1" type="ORF">GCM10012282_08840</name>
</gene>
<accession>A0A917KIE1</accession>
<dbReference type="Proteomes" id="UP000625682">
    <property type="component" value="Unassembled WGS sequence"/>
</dbReference>
<keyword evidence="2" id="KW-1185">Reference proteome</keyword>
<reference evidence="1" key="1">
    <citation type="journal article" date="2014" name="Int. J. Syst. Evol. Microbiol.">
        <title>Complete genome sequence of Corynebacterium casei LMG S-19264T (=DSM 44701T), isolated from a smear-ripened cheese.</title>
        <authorList>
            <consortium name="US DOE Joint Genome Institute (JGI-PGF)"/>
            <person name="Walter F."/>
            <person name="Albersmeier A."/>
            <person name="Kalinowski J."/>
            <person name="Ruckert C."/>
        </authorList>
    </citation>
    <scope>NUCLEOTIDE SEQUENCE</scope>
    <source>
        <strain evidence="1">CGMCC 4.7272</strain>
    </source>
</reference>
<sequence length="71" mass="7720">MGPLHGCALTLADAVRLQLLGSVWLSQTIPAVALSLFTDWFHPRALLVGRAAGLVAGRRARRCTRACPPWR</sequence>
<comment type="caution">
    <text evidence="1">The sequence shown here is derived from an EMBL/GenBank/DDBJ whole genome shotgun (WGS) entry which is preliminary data.</text>
</comment>